<dbReference type="SUPFAM" id="SSF55811">
    <property type="entry name" value="Nudix"/>
    <property type="match status" value="1"/>
</dbReference>
<dbReference type="PROSITE" id="PS00893">
    <property type="entry name" value="NUDIX_BOX"/>
    <property type="match status" value="1"/>
</dbReference>
<accession>A0A7X1NVW1</accession>
<organism evidence="5 6">
    <name type="scientific">Deinococcus terrestris</name>
    <dbReference type="NCBI Taxonomy" id="2651870"/>
    <lineage>
        <taxon>Bacteria</taxon>
        <taxon>Thermotogati</taxon>
        <taxon>Deinococcota</taxon>
        <taxon>Deinococci</taxon>
        <taxon>Deinococcales</taxon>
        <taxon>Deinococcaceae</taxon>
        <taxon>Deinococcus</taxon>
    </lineage>
</organism>
<name>A0A7X1NVW1_9DEIO</name>
<dbReference type="InterPro" id="IPR020084">
    <property type="entry name" value="NUDIX_hydrolase_CS"/>
</dbReference>
<feature type="region of interest" description="Disordered" evidence="3">
    <location>
        <begin position="20"/>
        <end position="41"/>
    </location>
</feature>
<dbReference type="Proteomes" id="UP000484842">
    <property type="component" value="Unassembled WGS sequence"/>
</dbReference>
<dbReference type="PANTHER" id="PTHR43736:SF1">
    <property type="entry name" value="DIHYDRONEOPTERIN TRIPHOSPHATE DIPHOSPHATASE"/>
    <property type="match status" value="1"/>
</dbReference>
<dbReference type="GO" id="GO:0016787">
    <property type="term" value="F:hydrolase activity"/>
    <property type="evidence" value="ECO:0007669"/>
    <property type="project" value="UniProtKB-KW"/>
</dbReference>
<dbReference type="EMBL" id="WBSL01000002">
    <property type="protein sequence ID" value="MPY66695.1"/>
    <property type="molecule type" value="Genomic_DNA"/>
</dbReference>
<keyword evidence="1 2" id="KW-0378">Hydrolase</keyword>
<comment type="similarity">
    <text evidence="2">Belongs to the Nudix hydrolase family.</text>
</comment>
<reference evidence="5 6" key="1">
    <citation type="submission" date="2019-10" db="EMBL/GenBank/DDBJ databases">
        <title>Deinococcus sp. isolated from soil.</title>
        <authorList>
            <person name="Li Y."/>
            <person name="Wang J."/>
        </authorList>
    </citation>
    <scope>NUCLEOTIDE SEQUENCE [LARGE SCALE GENOMIC DNA]</scope>
    <source>
        <strain evidence="5 6">SDU3-2</strain>
    </source>
</reference>
<dbReference type="Pfam" id="PF00293">
    <property type="entry name" value="NUDIX"/>
    <property type="match status" value="1"/>
</dbReference>
<gene>
    <name evidence="5" type="ORF">F8S09_08320</name>
</gene>
<evidence type="ECO:0000256" key="1">
    <source>
        <dbReference type="ARBA" id="ARBA00022801"/>
    </source>
</evidence>
<proteinExistence type="inferred from homology"/>
<evidence type="ECO:0000313" key="6">
    <source>
        <dbReference type="Proteomes" id="UP000484842"/>
    </source>
</evidence>
<sequence>MGAGVAVLRSGEVLLVRRGDNGRWDVPGGGAQPGETPEQAARRELREETGLTVGDLRLLEARAGDDASELRWWPLDGLPGEASKTTQAYFAALRTVAG</sequence>
<dbReference type="InterPro" id="IPR015797">
    <property type="entry name" value="NUDIX_hydrolase-like_dom_sf"/>
</dbReference>
<evidence type="ECO:0000256" key="3">
    <source>
        <dbReference type="SAM" id="MobiDB-lite"/>
    </source>
</evidence>
<evidence type="ECO:0000259" key="4">
    <source>
        <dbReference type="PROSITE" id="PS51462"/>
    </source>
</evidence>
<dbReference type="AlphaFoldDB" id="A0A7X1NVW1"/>
<dbReference type="PROSITE" id="PS51462">
    <property type="entry name" value="NUDIX"/>
    <property type="match status" value="1"/>
</dbReference>
<dbReference type="Gene3D" id="3.90.79.10">
    <property type="entry name" value="Nucleoside Triphosphate Pyrophosphohydrolase"/>
    <property type="match status" value="1"/>
</dbReference>
<evidence type="ECO:0000256" key="2">
    <source>
        <dbReference type="RuleBase" id="RU003476"/>
    </source>
</evidence>
<protein>
    <submittedName>
        <fullName evidence="5">NUDIX domain-containing protein</fullName>
    </submittedName>
</protein>
<dbReference type="InterPro" id="IPR000086">
    <property type="entry name" value="NUDIX_hydrolase_dom"/>
</dbReference>
<keyword evidence="6" id="KW-1185">Reference proteome</keyword>
<evidence type="ECO:0000313" key="5">
    <source>
        <dbReference type="EMBL" id="MPY66695.1"/>
    </source>
</evidence>
<dbReference type="PANTHER" id="PTHR43736">
    <property type="entry name" value="ADP-RIBOSE PYROPHOSPHATASE"/>
    <property type="match status" value="1"/>
</dbReference>
<feature type="domain" description="Nudix hydrolase" evidence="4">
    <location>
        <begin position="1"/>
        <end position="98"/>
    </location>
</feature>
<dbReference type="PRINTS" id="PR00502">
    <property type="entry name" value="NUDIXFAMILY"/>
</dbReference>
<comment type="caution">
    <text evidence="5">The sequence shown here is derived from an EMBL/GenBank/DDBJ whole genome shotgun (WGS) entry which is preliminary data.</text>
</comment>
<dbReference type="InterPro" id="IPR020476">
    <property type="entry name" value="Nudix_hydrolase"/>
</dbReference>